<comment type="caution">
    <text evidence="1">The sequence shown here is derived from an EMBL/GenBank/DDBJ whole genome shotgun (WGS) entry which is preliminary data.</text>
</comment>
<dbReference type="EMBL" id="LUUG01000069">
    <property type="protein sequence ID" value="OAI04892.1"/>
    <property type="molecule type" value="Genomic_DNA"/>
</dbReference>
<gene>
    <name evidence="1" type="ORF">A1332_13785</name>
</gene>
<sequence length="64" mass="7581">MQTVNIPVTFDDVAALEFAIELIMDDIRNTDHRDFPNDEEFDWAINRKKAELERIKELVFLATR</sequence>
<dbReference type="RefSeq" id="WP_064008524.1">
    <property type="nucleotide sequence ID" value="NZ_LUUG01000069.1"/>
</dbReference>
<name>A0A177MGZ8_METMH</name>
<accession>A0A177MGZ8</accession>
<protein>
    <submittedName>
        <fullName evidence="1">Uncharacterized protein</fullName>
    </submittedName>
</protein>
<organism evidence="1 2">
    <name type="scientific">Methylomonas methanica</name>
    <dbReference type="NCBI Taxonomy" id="421"/>
    <lineage>
        <taxon>Bacteria</taxon>
        <taxon>Pseudomonadati</taxon>
        <taxon>Pseudomonadota</taxon>
        <taxon>Gammaproteobacteria</taxon>
        <taxon>Methylococcales</taxon>
        <taxon>Methylococcaceae</taxon>
        <taxon>Methylomonas</taxon>
    </lineage>
</organism>
<dbReference type="Proteomes" id="UP000078090">
    <property type="component" value="Unassembled WGS sequence"/>
</dbReference>
<reference evidence="1 2" key="1">
    <citation type="submission" date="2016-03" db="EMBL/GenBank/DDBJ databases">
        <authorList>
            <person name="Ploux O."/>
        </authorList>
    </citation>
    <scope>NUCLEOTIDE SEQUENCE [LARGE SCALE GENOMIC DNA]</scope>
    <source>
        <strain evidence="1 2">R-45363</strain>
    </source>
</reference>
<evidence type="ECO:0000313" key="2">
    <source>
        <dbReference type="Proteomes" id="UP000078090"/>
    </source>
</evidence>
<dbReference type="AlphaFoldDB" id="A0A177MGZ8"/>
<proteinExistence type="predicted"/>
<evidence type="ECO:0000313" key="1">
    <source>
        <dbReference type="EMBL" id="OAI04892.1"/>
    </source>
</evidence>